<feature type="domain" description="Peptidase M20 dimerisation" evidence="3">
    <location>
        <begin position="187"/>
        <end position="299"/>
    </location>
</feature>
<evidence type="ECO:0000259" key="3">
    <source>
        <dbReference type="Pfam" id="PF07687"/>
    </source>
</evidence>
<dbReference type="OrthoDB" id="9809784at2"/>
<proteinExistence type="predicted"/>
<dbReference type="InterPro" id="IPR036264">
    <property type="entry name" value="Bact_exopeptidase_dim_dom"/>
</dbReference>
<dbReference type="Proteomes" id="UP000318801">
    <property type="component" value="Unassembled WGS sequence"/>
</dbReference>
<evidence type="ECO:0000256" key="1">
    <source>
        <dbReference type="ARBA" id="ARBA00022723"/>
    </source>
</evidence>
<reference evidence="4 5" key="1">
    <citation type="submission" date="2019-06" db="EMBL/GenBank/DDBJ databases">
        <authorList>
            <person name="Li M."/>
        </authorList>
    </citation>
    <scope>NUCLEOTIDE SEQUENCE [LARGE SCALE GENOMIC DNA]</scope>
    <source>
        <strain evidence="4 5">BGMRC2036</strain>
    </source>
</reference>
<dbReference type="EMBL" id="VHLG01000018">
    <property type="protein sequence ID" value="TPW27333.1"/>
    <property type="molecule type" value="Genomic_DNA"/>
</dbReference>
<evidence type="ECO:0000256" key="2">
    <source>
        <dbReference type="ARBA" id="ARBA00022801"/>
    </source>
</evidence>
<comment type="caution">
    <text evidence="4">The sequence shown here is derived from an EMBL/GenBank/DDBJ whole genome shotgun (WGS) entry which is preliminary data.</text>
</comment>
<dbReference type="SUPFAM" id="SSF53187">
    <property type="entry name" value="Zn-dependent exopeptidases"/>
    <property type="match status" value="1"/>
</dbReference>
<dbReference type="GO" id="GO:0016787">
    <property type="term" value="F:hydrolase activity"/>
    <property type="evidence" value="ECO:0007669"/>
    <property type="project" value="UniProtKB-KW"/>
</dbReference>
<dbReference type="InterPro" id="IPR050072">
    <property type="entry name" value="Peptidase_M20A"/>
</dbReference>
<dbReference type="GO" id="GO:0046872">
    <property type="term" value="F:metal ion binding"/>
    <property type="evidence" value="ECO:0007669"/>
    <property type="project" value="UniProtKB-KW"/>
</dbReference>
<dbReference type="SUPFAM" id="SSF55031">
    <property type="entry name" value="Bacterial exopeptidase dimerisation domain"/>
    <property type="match status" value="1"/>
</dbReference>
<dbReference type="InterPro" id="IPR002933">
    <property type="entry name" value="Peptidase_M20"/>
</dbReference>
<dbReference type="PANTHER" id="PTHR43808">
    <property type="entry name" value="ACETYLORNITHINE DEACETYLASE"/>
    <property type="match status" value="1"/>
</dbReference>
<dbReference type="Gene3D" id="3.40.630.10">
    <property type="entry name" value="Zn peptidases"/>
    <property type="match status" value="2"/>
</dbReference>
<keyword evidence="1" id="KW-0479">Metal-binding</keyword>
<evidence type="ECO:0000313" key="5">
    <source>
        <dbReference type="Proteomes" id="UP000318801"/>
    </source>
</evidence>
<dbReference type="AlphaFoldDB" id="A0A506TZ07"/>
<keyword evidence="2" id="KW-0378">Hydrolase</keyword>
<keyword evidence="5" id="KW-1185">Reference proteome</keyword>
<dbReference type="RefSeq" id="WP_141150869.1">
    <property type="nucleotide sequence ID" value="NZ_VHLG01000018.1"/>
</dbReference>
<dbReference type="Pfam" id="PF07687">
    <property type="entry name" value="M20_dimer"/>
    <property type="match status" value="1"/>
</dbReference>
<dbReference type="InterPro" id="IPR011650">
    <property type="entry name" value="Peptidase_M20_dimer"/>
</dbReference>
<sequence length="419" mass="45530">MDQLSPDASAALAQIDRDELVGLACDMIRVPSVKGDEATLVRKMAAWFEERGYEVWLQELDHGLCSVIATLKGTGGGKSLMFNGHLDTDPVTTFGWSRDPFEPFVDGNKLYGAGVINMKGPDASFVHAAEAIRKSGVKLKGDLVVTLVCGELQGGYGTDQLMKSGFRTDMAICCEPFGTWNVLTMNVGVSSIAISVKGKTEHIMYKKNGVDAIQKMLKVIPAIDATEFTYEPRADLPDVPAVHVGAIIGGRGDNYNLKGPNYVSDYCTILCDIRFLPGQTIDSVVADFERALEKVKAEDPELDYKIEVPAPAFFSTGLTRGHEPFEISPDEYIVKTVVKYRTEVMGEPPELVGVHNPGSYSGDDTSHLWKAGIPCVLFGPGHPNGIKSAFADEFMDIDDMVAHSKILTLTALEVCNLDK</sequence>
<name>A0A506TZ07_9HYPH</name>
<protein>
    <submittedName>
        <fullName evidence="4">M20 family metallopeptidase</fullName>
    </submittedName>
</protein>
<gene>
    <name evidence="4" type="ORF">FJU08_20205</name>
</gene>
<evidence type="ECO:0000313" key="4">
    <source>
        <dbReference type="EMBL" id="TPW27333.1"/>
    </source>
</evidence>
<organism evidence="4 5">
    <name type="scientific">Martelella alba</name>
    <dbReference type="NCBI Taxonomy" id="2590451"/>
    <lineage>
        <taxon>Bacteria</taxon>
        <taxon>Pseudomonadati</taxon>
        <taxon>Pseudomonadota</taxon>
        <taxon>Alphaproteobacteria</taxon>
        <taxon>Hyphomicrobiales</taxon>
        <taxon>Aurantimonadaceae</taxon>
        <taxon>Martelella</taxon>
    </lineage>
</organism>
<accession>A0A506TZ07</accession>
<dbReference type="Pfam" id="PF01546">
    <property type="entry name" value="Peptidase_M20"/>
    <property type="match status" value="1"/>
</dbReference>